<feature type="compositionally biased region" description="Basic and acidic residues" evidence="2">
    <location>
        <begin position="547"/>
        <end position="606"/>
    </location>
</feature>
<dbReference type="InterPro" id="IPR036910">
    <property type="entry name" value="HMG_box_dom_sf"/>
</dbReference>
<dbReference type="SUPFAM" id="SSF47095">
    <property type="entry name" value="HMG-box"/>
    <property type="match status" value="2"/>
</dbReference>
<feature type="compositionally biased region" description="Gly residues" evidence="2">
    <location>
        <begin position="427"/>
        <end position="459"/>
    </location>
</feature>
<feature type="region of interest" description="Disordered" evidence="2">
    <location>
        <begin position="773"/>
        <end position="795"/>
    </location>
</feature>
<feature type="compositionally biased region" description="Acidic residues" evidence="2">
    <location>
        <begin position="680"/>
        <end position="695"/>
    </location>
</feature>
<feature type="compositionally biased region" description="Basic and acidic residues" evidence="2">
    <location>
        <begin position="257"/>
        <end position="323"/>
    </location>
</feature>
<feature type="compositionally biased region" description="Basic and acidic residues" evidence="2">
    <location>
        <begin position="616"/>
        <end position="627"/>
    </location>
</feature>
<dbReference type="EMBL" id="OB661553">
    <property type="protein sequence ID" value="CAD7228479.1"/>
    <property type="molecule type" value="Genomic_DNA"/>
</dbReference>
<accession>A0A7R8WBA7</accession>
<gene>
    <name evidence="4" type="ORF">CTOB1V02_LOCUS6362</name>
</gene>
<dbReference type="Gene3D" id="1.10.30.10">
    <property type="entry name" value="High mobility group box domain"/>
    <property type="match status" value="2"/>
</dbReference>
<feature type="region of interest" description="Disordered" evidence="2">
    <location>
        <begin position="1"/>
        <end position="468"/>
    </location>
</feature>
<dbReference type="PROSITE" id="PS50118">
    <property type="entry name" value="HMG_BOX_2"/>
    <property type="match status" value="1"/>
</dbReference>
<dbReference type="SMART" id="SM00398">
    <property type="entry name" value="HMG"/>
    <property type="match status" value="2"/>
</dbReference>
<dbReference type="CDD" id="cd00084">
    <property type="entry name" value="HMG-box_SF"/>
    <property type="match status" value="1"/>
</dbReference>
<evidence type="ECO:0000256" key="1">
    <source>
        <dbReference type="SAM" id="Coils"/>
    </source>
</evidence>
<feature type="compositionally biased region" description="Acidic residues" evidence="2">
    <location>
        <begin position="171"/>
        <end position="185"/>
    </location>
</feature>
<feature type="coiled-coil region" evidence="1">
    <location>
        <begin position="1044"/>
        <end position="1071"/>
    </location>
</feature>
<feature type="compositionally biased region" description="Polar residues" evidence="2">
    <location>
        <begin position="811"/>
        <end position="833"/>
    </location>
</feature>
<dbReference type="Pfam" id="PF00505">
    <property type="entry name" value="HMG_box"/>
    <property type="match status" value="1"/>
</dbReference>
<dbReference type="PANTHER" id="PTHR36812">
    <property type="entry name" value="NEUROFILAMENT TRIPLET M PROTEIN-LIKE PROTEIN"/>
    <property type="match status" value="1"/>
</dbReference>
<feature type="compositionally biased region" description="Basic and acidic residues" evidence="2">
    <location>
        <begin position="186"/>
        <end position="246"/>
    </location>
</feature>
<feature type="compositionally biased region" description="Polar residues" evidence="2">
    <location>
        <begin position="628"/>
        <end position="639"/>
    </location>
</feature>
<feature type="region of interest" description="Disordered" evidence="2">
    <location>
        <begin position="1165"/>
        <end position="1202"/>
    </location>
</feature>
<feature type="compositionally biased region" description="Basic and acidic residues" evidence="2">
    <location>
        <begin position="378"/>
        <end position="426"/>
    </location>
</feature>
<evidence type="ECO:0000259" key="3">
    <source>
        <dbReference type="PROSITE" id="PS50118"/>
    </source>
</evidence>
<organism evidence="4">
    <name type="scientific">Cyprideis torosa</name>
    <dbReference type="NCBI Taxonomy" id="163714"/>
    <lineage>
        <taxon>Eukaryota</taxon>
        <taxon>Metazoa</taxon>
        <taxon>Ecdysozoa</taxon>
        <taxon>Arthropoda</taxon>
        <taxon>Crustacea</taxon>
        <taxon>Oligostraca</taxon>
        <taxon>Ostracoda</taxon>
        <taxon>Podocopa</taxon>
        <taxon>Podocopida</taxon>
        <taxon>Cytherocopina</taxon>
        <taxon>Cytheroidea</taxon>
        <taxon>Cytherideidae</taxon>
        <taxon>Cyprideis</taxon>
    </lineage>
</organism>
<feature type="region of interest" description="Disordered" evidence="2">
    <location>
        <begin position="809"/>
        <end position="833"/>
    </location>
</feature>
<feature type="compositionally biased region" description="Basic and acidic residues" evidence="2">
    <location>
        <begin position="99"/>
        <end position="130"/>
    </location>
</feature>
<dbReference type="PANTHER" id="PTHR36812:SF9">
    <property type="entry name" value="MYB-LIKE PROTEIN X ISOFORM X1"/>
    <property type="match status" value="1"/>
</dbReference>
<dbReference type="GO" id="GO:0005634">
    <property type="term" value="C:nucleus"/>
    <property type="evidence" value="ECO:0007669"/>
    <property type="project" value="UniProtKB-UniRule"/>
</dbReference>
<evidence type="ECO:0000256" key="2">
    <source>
        <dbReference type="SAM" id="MobiDB-lite"/>
    </source>
</evidence>
<dbReference type="AlphaFoldDB" id="A0A7R8WBA7"/>
<feature type="compositionally biased region" description="Polar residues" evidence="2">
    <location>
        <begin position="776"/>
        <end position="795"/>
    </location>
</feature>
<feature type="region of interest" description="Disordered" evidence="2">
    <location>
        <begin position="547"/>
        <end position="695"/>
    </location>
</feature>
<proteinExistence type="predicted"/>
<feature type="coiled-coil region" evidence="1">
    <location>
        <begin position="938"/>
        <end position="990"/>
    </location>
</feature>
<feature type="domain" description="HMG box" evidence="3">
    <location>
        <begin position="881"/>
        <end position="956"/>
    </location>
</feature>
<dbReference type="GO" id="GO:0003677">
    <property type="term" value="F:DNA binding"/>
    <property type="evidence" value="ECO:0007669"/>
    <property type="project" value="UniProtKB-UniRule"/>
</dbReference>
<feature type="compositionally biased region" description="Basic residues" evidence="2">
    <location>
        <begin position="1189"/>
        <end position="1201"/>
    </location>
</feature>
<dbReference type="OrthoDB" id="5550281at2759"/>
<protein>
    <recommendedName>
        <fullName evidence="3">HMG box domain-containing protein</fullName>
    </recommendedName>
</protein>
<dbReference type="InterPro" id="IPR009071">
    <property type="entry name" value="HMG_box_dom"/>
</dbReference>
<feature type="non-terminal residue" evidence="4">
    <location>
        <position position="1218"/>
    </location>
</feature>
<sequence>VKLSPDSTGEPGKEAASVEDPKKQLAGVRKAGLQVKLSPDSPGEPGKEAASVEDPKKQLAGVREVGEGHRSQSDSDRRAPLKSSDSELSSKNELPGAPKSKESEGKENQFQKSESARRMVDSMKPREKSEGPVVGEHVMSKKAVISDEQERWASDRVGNEESQMSDRQKEEETEMSDQVVEEEGGMSDRQKEEVGGMPDRQKEEEGGMSDRQKEEETEVSDRVVEEEGGMSDRQKEEEGGMPDRQKKTSKGVGVHGILKDDDSAKDLVDDKSQNKGLDQDLKLTELKRMTSQDEKERNARLYASEDKKDFKPSNSMKSEKLDVEMPIPVVEKSGRYAEGAQDVLEESEAMEKVQPNSRAPKKAEETDRRAEEEAEETANQRKEKADQKEEEAGQKEEKADKNEEKADQVAKENADQKKEEADRGTKGEAGQGAKGDAGQGAKGDAGQGAKGDAGQGAKGDAGQEAKGDADLAKGLKGTMAKGLKGTLTKGLKGTLTKGLKGTLAKGLKGTLAKGLKGTLTKGLKGTLAKGLKRRRMGFKTLRAALVETKEENEREGSKKAEEEKRGKEEENEVKRDRMDQKAEAKKEMNEEEAMKREKEMNKAAEEVKEELDEEKEQLSKPPKEKQESPTSWSTKSASETEGAEEDYIRGMEPGDPEVKNYEDELDNDSLEGNDGKGGEEELNDEEQEDPLDTVETDSLSKRHRVRYSEDGQHQPVFADGQYQPVSYSGNKSFAPLEVQDEGSWTGTIVYFLIFGGIAFMVYHNRHKILTKFGGTSRRNSLGSRRRPSSTGYKPLQTNNLDEILTKFGGTSRRNSLGSRRRPSSTGYKPLQTNNLDEVLGPAELEAHKKEITAGFLPGWNICVRSVVTDSPASKVGLPDPPKKPRPSYILFLQEIRPKVVQESPQLAVSGELLLQPDVFREIGSRWRALSAEEKAVYKEKANRERQQYLKRINFYLDKIGWEGCMLLRSAEKIEMERRLEEKEAKQIRKDKKQLGRPKKPPSVFSMFVKHTQASGGDIGKGRAAYKLYREAYYRAPEEDKEVFVAEYRRQVEKYKQAMEEWEAKMEHKESYQGHLAARSFQKNEKTTSRLQLQGVARTAPTTGANIFVPLISYPSSCSDLDGMEPLSVPPCDRSGRPILKKGRVDLLRKTTRSLLLEKKWEEPRKEQKRKTSVVSPKFAIKSKAGSKTSRSRSVAKSKVRPKINPAEPLSMWIMDWES</sequence>
<evidence type="ECO:0000313" key="4">
    <source>
        <dbReference type="EMBL" id="CAD7228479.1"/>
    </source>
</evidence>
<reference evidence="4" key="1">
    <citation type="submission" date="2020-11" db="EMBL/GenBank/DDBJ databases">
        <authorList>
            <person name="Tran Van P."/>
        </authorList>
    </citation>
    <scope>NUCLEOTIDE SEQUENCE</scope>
</reference>
<feature type="compositionally biased region" description="Basic and acidic residues" evidence="2">
    <location>
        <begin position="144"/>
        <end position="170"/>
    </location>
</feature>
<feature type="compositionally biased region" description="Basic and acidic residues" evidence="2">
    <location>
        <begin position="361"/>
        <end position="371"/>
    </location>
</feature>
<feature type="compositionally biased region" description="Basic and acidic residues" evidence="2">
    <location>
        <begin position="64"/>
        <end position="90"/>
    </location>
</feature>
<keyword evidence="1" id="KW-0175">Coiled coil</keyword>
<name>A0A7R8WBA7_9CRUS</name>